<reference evidence="1" key="1">
    <citation type="journal article" date="2020" name="Stud. Mycol.">
        <title>101 Dothideomycetes genomes: a test case for predicting lifestyles and emergence of pathogens.</title>
        <authorList>
            <person name="Haridas S."/>
            <person name="Albert R."/>
            <person name="Binder M."/>
            <person name="Bloem J."/>
            <person name="Labutti K."/>
            <person name="Salamov A."/>
            <person name="Andreopoulos B."/>
            <person name="Baker S."/>
            <person name="Barry K."/>
            <person name="Bills G."/>
            <person name="Bluhm B."/>
            <person name="Cannon C."/>
            <person name="Castanera R."/>
            <person name="Culley D."/>
            <person name="Daum C."/>
            <person name="Ezra D."/>
            <person name="Gonzalez J."/>
            <person name="Henrissat B."/>
            <person name="Kuo A."/>
            <person name="Liang C."/>
            <person name="Lipzen A."/>
            <person name="Lutzoni F."/>
            <person name="Magnuson J."/>
            <person name="Mondo S."/>
            <person name="Nolan M."/>
            <person name="Ohm R."/>
            <person name="Pangilinan J."/>
            <person name="Park H.-J."/>
            <person name="Ramirez L."/>
            <person name="Alfaro M."/>
            <person name="Sun H."/>
            <person name="Tritt A."/>
            <person name="Yoshinaga Y."/>
            <person name="Zwiers L.-H."/>
            <person name="Turgeon B."/>
            <person name="Goodwin S."/>
            <person name="Spatafora J."/>
            <person name="Crous P."/>
            <person name="Grigoriev I."/>
        </authorList>
    </citation>
    <scope>NUCLEOTIDE SEQUENCE</scope>
    <source>
        <strain evidence="1">CBS 525.71</strain>
    </source>
</reference>
<organism evidence="1 2">
    <name type="scientific">Macroventuria anomochaeta</name>
    <dbReference type="NCBI Taxonomy" id="301207"/>
    <lineage>
        <taxon>Eukaryota</taxon>
        <taxon>Fungi</taxon>
        <taxon>Dikarya</taxon>
        <taxon>Ascomycota</taxon>
        <taxon>Pezizomycotina</taxon>
        <taxon>Dothideomycetes</taxon>
        <taxon>Pleosporomycetidae</taxon>
        <taxon>Pleosporales</taxon>
        <taxon>Pleosporineae</taxon>
        <taxon>Didymellaceae</taxon>
        <taxon>Macroventuria</taxon>
    </lineage>
</organism>
<keyword evidence="2" id="KW-1185">Reference proteome</keyword>
<sequence>MGVPTQAVPPSETPSLSSTANTIPADAPPPMPPPPYFKTHFINPSSFKSAVNSKVDKPLVSLFRLGVRILQLIFVLASGISYATELSHGNGRGGASGSFVFSQVAFGATLITLIINGATVRYYRFSWIVDWILAVCWFALFAVFYEAYLGGGVEPSYGGVNLGRMERAVWCDLINALLWLGSALFSSTMCCSGVKASIKGKIKDRRQRKDKQKMMETIGEMEMGTIRT</sequence>
<dbReference type="EMBL" id="MU006717">
    <property type="protein sequence ID" value="KAF2627308.1"/>
    <property type="molecule type" value="Genomic_DNA"/>
</dbReference>
<proteinExistence type="predicted"/>
<evidence type="ECO:0000313" key="1">
    <source>
        <dbReference type="EMBL" id="KAF2627308.1"/>
    </source>
</evidence>
<comment type="caution">
    <text evidence="1">The sequence shown here is derived from an EMBL/GenBank/DDBJ whole genome shotgun (WGS) entry which is preliminary data.</text>
</comment>
<accession>A0ACB6S1N3</accession>
<protein>
    <submittedName>
        <fullName evidence="1">Uncharacterized protein</fullName>
    </submittedName>
</protein>
<evidence type="ECO:0000313" key="2">
    <source>
        <dbReference type="Proteomes" id="UP000799754"/>
    </source>
</evidence>
<name>A0ACB6S1N3_9PLEO</name>
<gene>
    <name evidence="1" type="ORF">BU25DRAFT_410924</name>
</gene>
<dbReference type="Proteomes" id="UP000799754">
    <property type="component" value="Unassembled WGS sequence"/>
</dbReference>